<dbReference type="GO" id="GO:0016301">
    <property type="term" value="F:kinase activity"/>
    <property type="evidence" value="ECO:0007669"/>
    <property type="project" value="UniProtKB-KW"/>
</dbReference>
<protein>
    <submittedName>
        <fullName evidence="2">Histidine kinase</fullName>
    </submittedName>
</protein>
<dbReference type="Pfam" id="PF01590">
    <property type="entry name" value="GAF"/>
    <property type="match status" value="1"/>
</dbReference>
<feature type="domain" description="GAF" evidence="1">
    <location>
        <begin position="26"/>
        <end position="163"/>
    </location>
</feature>
<comment type="caution">
    <text evidence="2">The sequence shown here is derived from an EMBL/GenBank/DDBJ whole genome shotgun (WGS) entry which is preliminary data.</text>
</comment>
<dbReference type="SUPFAM" id="SSF55781">
    <property type="entry name" value="GAF domain-like"/>
    <property type="match status" value="1"/>
</dbReference>
<dbReference type="SMART" id="SM00065">
    <property type="entry name" value="GAF"/>
    <property type="match status" value="1"/>
</dbReference>
<proteinExistence type="predicted"/>
<sequence>MMTAPIPENEAQRLQALRELLILDSPPEERFDRIVQFAAEEFGVPIALLSLVDTNRQWFKARFGLSVCETGRDVSFCGHAIHAPEVMVVSDATEDPRFADNPMVTGPPHIRFYAGAPLEIRPGVRLGTLCLIDRRRRTLDEADLAILMSLRDLAVAELMGQSLEQA</sequence>
<dbReference type="PANTHER" id="PTHR43102">
    <property type="entry name" value="SLR1143 PROTEIN"/>
    <property type="match status" value="1"/>
</dbReference>
<gene>
    <name evidence="2" type="ORF">CDN99_23395</name>
</gene>
<reference evidence="2 3" key="1">
    <citation type="journal article" date="2008" name="Int. J. Syst. Evol. Microbiol.">
        <title>Description of Roseateles aquatilis sp. nov. and Roseateles terrae sp. nov., in the class Betaproteobacteria, and emended description of the genus Roseateles.</title>
        <authorList>
            <person name="Gomila M."/>
            <person name="Bowien B."/>
            <person name="Falsen E."/>
            <person name="Moore E.R."/>
            <person name="Lalucat J."/>
        </authorList>
    </citation>
    <scope>NUCLEOTIDE SEQUENCE [LARGE SCALE GENOMIC DNA]</scope>
    <source>
        <strain evidence="2 3">CCUG 48205</strain>
    </source>
</reference>
<dbReference type="EMBL" id="NIOF01000014">
    <property type="protein sequence ID" value="OWQ85148.1"/>
    <property type="molecule type" value="Genomic_DNA"/>
</dbReference>
<keyword evidence="2" id="KW-0418">Kinase</keyword>
<keyword evidence="3" id="KW-1185">Reference proteome</keyword>
<evidence type="ECO:0000259" key="1">
    <source>
        <dbReference type="SMART" id="SM00065"/>
    </source>
</evidence>
<dbReference type="PANTHER" id="PTHR43102:SF2">
    <property type="entry name" value="GAF DOMAIN-CONTAINING PROTEIN"/>
    <property type="match status" value="1"/>
</dbReference>
<dbReference type="AlphaFoldDB" id="A0A246IY48"/>
<dbReference type="InterPro" id="IPR003018">
    <property type="entry name" value="GAF"/>
</dbReference>
<accession>A0A246IY48</accession>
<evidence type="ECO:0000313" key="2">
    <source>
        <dbReference type="EMBL" id="OWQ85148.1"/>
    </source>
</evidence>
<name>A0A246IY48_9BURK</name>
<dbReference type="RefSeq" id="WP_088387308.1">
    <property type="nucleotide sequence ID" value="NZ_NIOF01000014.1"/>
</dbReference>
<organism evidence="2 3">
    <name type="scientific">Roseateles aquatilis</name>
    <dbReference type="NCBI Taxonomy" id="431061"/>
    <lineage>
        <taxon>Bacteria</taxon>
        <taxon>Pseudomonadati</taxon>
        <taxon>Pseudomonadota</taxon>
        <taxon>Betaproteobacteria</taxon>
        <taxon>Burkholderiales</taxon>
        <taxon>Sphaerotilaceae</taxon>
        <taxon>Roseateles</taxon>
    </lineage>
</organism>
<dbReference type="InterPro" id="IPR029016">
    <property type="entry name" value="GAF-like_dom_sf"/>
</dbReference>
<keyword evidence="2" id="KW-0808">Transferase</keyword>
<dbReference type="Proteomes" id="UP000197468">
    <property type="component" value="Unassembled WGS sequence"/>
</dbReference>
<dbReference type="OrthoDB" id="9803824at2"/>
<dbReference type="Gene3D" id="3.30.450.40">
    <property type="match status" value="1"/>
</dbReference>
<evidence type="ECO:0000313" key="3">
    <source>
        <dbReference type="Proteomes" id="UP000197468"/>
    </source>
</evidence>